<dbReference type="InterPro" id="IPR036513">
    <property type="entry name" value="STAS_dom_sf"/>
</dbReference>
<dbReference type="Pfam" id="PF13466">
    <property type="entry name" value="STAS_2"/>
    <property type="match status" value="1"/>
</dbReference>
<dbReference type="PROSITE" id="PS50801">
    <property type="entry name" value="STAS"/>
    <property type="match status" value="1"/>
</dbReference>
<dbReference type="PANTHER" id="PTHR35849">
    <property type="entry name" value="BLR2341 PROTEIN"/>
    <property type="match status" value="1"/>
</dbReference>
<evidence type="ECO:0000313" key="2">
    <source>
        <dbReference type="EMBL" id="SJZ95914.1"/>
    </source>
</evidence>
<name>A0A1T4PWG0_9BACT</name>
<dbReference type="CDD" id="cd07043">
    <property type="entry name" value="STAS_anti-anti-sigma_factors"/>
    <property type="match status" value="1"/>
</dbReference>
<dbReference type="InterPro" id="IPR058548">
    <property type="entry name" value="MlaB-like_STAS"/>
</dbReference>
<dbReference type="STRING" id="115783.SAMN02745119_02124"/>
<dbReference type="Proteomes" id="UP000190102">
    <property type="component" value="Unassembled WGS sequence"/>
</dbReference>
<reference evidence="3" key="1">
    <citation type="submission" date="2017-02" db="EMBL/GenBank/DDBJ databases">
        <authorList>
            <person name="Varghese N."/>
            <person name="Submissions S."/>
        </authorList>
    </citation>
    <scope>NUCLEOTIDE SEQUENCE [LARGE SCALE GENOMIC DNA]</scope>
    <source>
        <strain evidence="3">ATCC BAA-34</strain>
    </source>
</reference>
<feature type="domain" description="STAS" evidence="1">
    <location>
        <begin position="6"/>
        <end position="119"/>
    </location>
</feature>
<dbReference type="RefSeq" id="WP_078790402.1">
    <property type="nucleotide sequence ID" value="NZ_FUWR01000011.1"/>
</dbReference>
<dbReference type="InterPro" id="IPR052746">
    <property type="entry name" value="MlaB_ABC_Transporter"/>
</dbReference>
<dbReference type="SUPFAM" id="SSF52091">
    <property type="entry name" value="SpoIIaa-like"/>
    <property type="match status" value="1"/>
</dbReference>
<evidence type="ECO:0000259" key="1">
    <source>
        <dbReference type="PROSITE" id="PS50801"/>
    </source>
</evidence>
<organism evidence="2 3">
    <name type="scientific">Trichlorobacter thiogenes</name>
    <dbReference type="NCBI Taxonomy" id="115783"/>
    <lineage>
        <taxon>Bacteria</taxon>
        <taxon>Pseudomonadati</taxon>
        <taxon>Thermodesulfobacteriota</taxon>
        <taxon>Desulfuromonadia</taxon>
        <taxon>Geobacterales</taxon>
        <taxon>Geobacteraceae</taxon>
        <taxon>Trichlorobacter</taxon>
    </lineage>
</organism>
<gene>
    <name evidence="2" type="ORF">SAMN02745119_02124</name>
</gene>
<protein>
    <submittedName>
        <fullName evidence="2">Anti-anti-sigma factor</fullName>
    </submittedName>
</protein>
<sequence length="119" mass="12571">MSDLTLTHSTSSDGSTLKISAAGRLAIDTAPALHSLLLEQSSQAANIQLDLSAVDEIDLVGMQLICSACRTALDAQKHFNFSGCMAPEVKKAIDTVGLQRQSTCKHNADLPCIWCGGIN</sequence>
<proteinExistence type="predicted"/>
<dbReference type="OrthoDB" id="5397031at2"/>
<keyword evidence="3" id="KW-1185">Reference proteome</keyword>
<dbReference type="AlphaFoldDB" id="A0A1T4PWG0"/>
<evidence type="ECO:0000313" key="3">
    <source>
        <dbReference type="Proteomes" id="UP000190102"/>
    </source>
</evidence>
<accession>A0A1T4PWG0</accession>
<dbReference type="EMBL" id="FUWR01000011">
    <property type="protein sequence ID" value="SJZ95914.1"/>
    <property type="molecule type" value="Genomic_DNA"/>
</dbReference>
<dbReference type="Gene3D" id="3.30.750.24">
    <property type="entry name" value="STAS domain"/>
    <property type="match status" value="1"/>
</dbReference>
<dbReference type="InterPro" id="IPR002645">
    <property type="entry name" value="STAS_dom"/>
</dbReference>
<dbReference type="PANTHER" id="PTHR35849:SF2">
    <property type="entry name" value="BLR2341 PROTEIN"/>
    <property type="match status" value="1"/>
</dbReference>